<dbReference type="PROSITE" id="PS50862">
    <property type="entry name" value="AA_TRNA_LIGASE_II"/>
    <property type="match status" value="1"/>
</dbReference>
<dbReference type="InterPro" id="IPR045864">
    <property type="entry name" value="aa-tRNA-synth_II/BPL/LPL"/>
</dbReference>
<evidence type="ECO:0000256" key="1">
    <source>
        <dbReference type="ARBA" id="ARBA00022598"/>
    </source>
</evidence>
<dbReference type="InterPro" id="IPR002312">
    <property type="entry name" value="Asp/Asn-tRNA-synth_IIb"/>
</dbReference>
<proteinExistence type="predicted"/>
<protein>
    <submittedName>
        <fullName evidence="8">Class II aaRS and biotin synthetase</fullName>
    </submittedName>
</protein>
<dbReference type="Gene3D" id="3.30.930.10">
    <property type="entry name" value="Bira Bifunctional Protein, Domain 2"/>
    <property type="match status" value="1"/>
</dbReference>
<feature type="compositionally biased region" description="Polar residues" evidence="6">
    <location>
        <begin position="224"/>
        <end position="237"/>
    </location>
</feature>
<feature type="domain" description="Aminoacyl-transfer RNA synthetases class-II family profile" evidence="7">
    <location>
        <begin position="249"/>
        <end position="644"/>
    </location>
</feature>
<dbReference type="GO" id="GO:0005524">
    <property type="term" value="F:ATP binding"/>
    <property type="evidence" value="ECO:0007669"/>
    <property type="project" value="UniProtKB-KW"/>
</dbReference>
<evidence type="ECO:0000256" key="4">
    <source>
        <dbReference type="ARBA" id="ARBA00022917"/>
    </source>
</evidence>
<dbReference type="OrthoDB" id="1931232at2759"/>
<organism evidence="8 9">
    <name type="scientific">Pseudomicrostroma glucosiphilum</name>
    <dbReference type="NCBI Taxonomy" id="1684307"/>
    <lineage>
        <taxon>Eukaryota</taxon>
        <taxon>Fungi</taxon>
        <taxon>Dikarya</taxon>
        <taxon>Basidiomycota</taxon>
        <taxon>Ustilaginomycotina</taxon>
        <taxon>Exobasidiomycetes</taxon>
        <taxon>Microstromatales</taxon>
        <taxon>Microstromatales incertae sedis</taxon>
        <taxon>Pseudomicrostroma</taxon>
    </lineage>
</organism>
<keyword evidence="4" id="KW-0648">Protein biosynthesis</keyword>
<reference evidence="8 9" key="1">
    <citation type="journal article" date="2018" name="Mol. Biol. Evol.">
        <title>Broad Genomic Sampling Reveals a Smut Pathogenic Ancestry of the Fungal Clade Ustilaginomycotina.</title>
        <authorList>
            <person name="Kijpornyongpan T."/>
            <person name="Mondo S.J."/>
            <person name="Barry K."/>
            <person name="Sandor L."/>
            <person name="Lee J."/>
            <person name="Lipzen A."/>
            <person name="Pangilinan J."/>
            <person name="LaButti K."/>
            <person name="Hainaut M."/>
            <person name="Henrissat B."/>
            <person name="Grigoriev I.V."/>
            <person name="Spatafora J.W."/>
            <person name="Aime M.C."/>
        </authorList>
    </citation>
    <scope>NUCLEOTIDE SEQUENCE [LARGE SCALE GENOMIC DNA]</scope>
    <source>
        <strain evidence="8 9">MCA 4718</strain>
    </source>
</reference>
<dbReference type="CDD" id="cd04100">
    <property type="entry name" value="Asp_Lys_Asn_RS_N"/>
    <property type="match status" value="1"/>
</dbReference>
<dbReference type="InterPro" id="IPR004364">
    <property type="entry name" value="Aa-tRNA-synt_II"/>
</dbReference>
<keyword evidence="9" id="KW-1185">Reference proteome</keyword>
<dbReference type="RefSeq" id="XP_025344939.1">
    <property type="nucleotide sequence ID" value="XM_025494601.1"/>
</dbReference>
<evidence type="ECO:0000313" key="9">
    <source>
        <dbReference type="Proteomes" id="UP000245942"/>
    </source>
</evidence>
<feature type="region of interest" description="Disordered" evidence="6">
    <location>
        <begin position="208"/>
        <end position="239"/>
    </location>
</feature>
<dbReference type="AlphaFoldDB" id="A0A316TWG6"/>
<dbReference type="EMBL" id="KZ819340">
    <property type="protein sequence ID" value="PWN17779.1"/>
    <property type="molecule type" value="Genomic_DNA"/>
</dbReference>
<accession>A0A316TWG6</accession>
<name>A0A316TWG6_9BASI</name>
<dbReference type="Proteomes" id="UP000245942">
    <property type="component" value="Unassembled WGS sequence"/>
</dbReference>
<dbReference type="Pfam" id="PF00152">
    <property type="entry name" value="tRNA-synt_2"/>
    <property type="match status" value="1"/>
</dbReference>
<keyword evidence="2" id="KW-0547">Nucleotide-binding</keyword>
<dbReference type="PANTHER" id="PTHR22594:SF34">
    <property type="entry name" value="ASPARAGINE--TRNA LIGASE, MITOCHONDRIAL-RELATED"/>
    <property type="match status" value="1"/>
</dbReference>
<dbReference type="STRING" id="1684307.A0A316TWG6"/>
<dbReference type="InterPro" id="IPR006195">
    <property type="entry name" value="aa-tRNA-synth_II"/>
</dbReference>
<gene>
    <name evidence="8" type="ORF">BCV69DRAFT_301801</name>
</gene>
<evidence type="ECO:0000256" key="5">
    <source>
        <dbReference type="ARBA" id="ARBA00023146"/>
    </source>
</evidence>
<evidence type="ECO:0000259" key="7">
    <source>
        <dbReference type="PROSITE" id="PS50862"/>
    </source>
</evidence>
<dbReference type="PANTHER" id="PTHR22594">
    <property type="entry name" value="ASPARTYL/LYSYL-TRNA SYNTHETASE"/>
    <property type="match status" value="1"/>
</dbReference>
<dbReference type="GO" id="GO:0004816">
    <property type="term" value="F:asparagine-tRNA ligase activity"/>
    <property type="evidence" value="ECO:0007669"/>
    <property type="project" value="TreeGrafter"/>
</dbReference>
<evidence type="ECO:0000256" key="2">
    <source>
        <dbReference type="ARBA" id="ARBA00022741"/>
    </source>
</evidence>
<sequence length="654" mass="71745">MLFLSPLGCLPSTSKATLGSSSVRACCVPPPTRHQVRRRVISATSTRSLPRASAASWCNSSRNFSSSAYRTSAISEVSSASPLPPSLRARIEAYLQAQRGKASEATFPSDQQSFIARVIGIRKHSKVTFLSVTDGSTSSSTLLQVVLTAESYDAVDREWKEKGRPPLGVADTVLLTGTFAVRSRQQGTVTTSSAIEFKVEQCTVLGSSDRESSPLLQKPGNDAASVSGNNAQRQQPHLRSLLPGPAATMRFRSRLEMAMASFFAQHDFIRTTPPIMTASDCEGAGEVFRVVDGSHETTAATGDKEKQESSPAYLTVSTQLHLEALMLGLSRVYTFTPAFRAEDSDTNRHLREFWMCEAELATRGESASEELEMLMTFVEDLIKSAASTAFGDAFSAVEAAEGGAEAVSTPYSTESDVSPNATATLDALYLWGLEAERRRSPTTDETKLSQQDRRRAQLSSFGTFASNLSPTTRWPRITYTDTLKLLERKHASKHPFLRPPPVWGEGLGSEHEKWLSEEHVGGPVFVVDYPASSKPFYMRLAKEEEKEEHQGREIVKNFDLLVPHIGELVGGSLREDDPSILLSRLKSLHLLPSNATAIPQEHPLYWYVEELRKNGLGPHGGFGMGVERLVAWMAGRGSVRECIPFPRVGRKVRF</sequence>
<dbReference type="InterPro" id="IPR012340">
    <property type="entry name" value="NA-bd_OB-fold"/>
</dbReference>
<evidence type="ECO:0000256" key="6">
    <source>
        <dbReference type="SAM" id="MobiDB-lite"/>
    </source>
</evidence>
<keyword evidence="1" id="KW-0436">Ligase</keyword>
<dbReference type="SUPFAM" id="SSF55681">
    <property type="entry name" value="Class II aaRS and biotin synthetases"/>
    <property type="match status" value="1"/>
</dbReference>
<evidence type="ECO:0000313" key="8">
    <source>
        <dbReference type="EMBL" id="PWN17779.1"/>
    </source>
</evidence>
<evidence type="ECO:0000256" key="3">
    <source>
        <dbReference type="ARBA" id="ARBA00022840"/>
    </source>
</evidence>
<dbReference type="GeneID" id="37016335"/>
<dbReference type="Gene3D" id="2.40.50.140">
    <property type="entry name" value="Nucleic acid-binding proteins"/>
    <property type="match status" value="1"/>
</dbReference>
<keyword evidence="3" id="KW-0067">ATP-binding</keyword>
<dbReference type="GO" id="GO:0005739">
    <property type="term" value="C:mitochondrion"/>
    <property type="evidence" value="ECO:0007669"/>
    <property type="project" value="TreeGrafter"/>
</dbReference>
<dbReference type="PRINTS" id="PR01042">
    <property type="entry name" value="TRNASYNTHASP"/>
</dbReference>
<dbReference type="GO" id="GO:0006421">
    <property type="term" value="P:asparaginyl-tRNA aminoacylation"/>
    <property type="evidence" value="ECO:0007669"/>
    <property type="project" value="TreeGrafter"/>
</dbReference>
<keyword evidence="5" id="KW-0030">Aminoacyl-tRNA synthetase</keyword>